<feature type="transmembrane region" description="Helical" evidence="1">
    <location>
        <begin position="117"/>
        <end position="138"/>
    </location>
</feature>
<dbReference type="InterPro" id="IPR008523">
    <property type="entry name" value="DUF805"/>
</dbReference>
<feature type="transmembrane region" description="Helical" evidence="1">
    <location>
        <begin position="43"/>
        <end position="62"/>
    </location>
</feature>
<reference evidence="2 4" key="1">
    <citation type="submission" date="2024-01" db="EMBL/GenBank/DDBJ databases">
        <title>The diversity of rhizobia nodulating Mimosa spp. in eleven states of Brazil covering several biomes is determined by host plant, location, and edaphic factors.</title>
        <authorList>
            <person name="Rouws L."/>
            <person name="Barauna A."/>
            <person name="Beukes C."/>
            <person name="De Faria S.M."/>
            <person name="Gross E."/>
            <person name="Dos Reis Junior F.B."/>
            <person name="Simon M."/>
            <person name="Maluk M."/>
            <person name="Odee D.W."/>
            <person name="Kenicer G."/>
            <person name="Young J.P.W."/>
            <person name="Reis V.M."/>
            <person name="Zilli J."/>
            <person name="James E.K."/>
        </authorList>
    </citation>
    <scope>NUCLEOTIDE SEQUENCE [LARGE SCALE GENOMIC DNA]</scope>
    <source>
        <strain evidence="2 4">JPY164</strain>
    </source>
</reference>
<accession>A0ABU9S3Z6</accession>
<dbReference type="EMBL" id="JAYMRW010000001">
    <property type="protein sequence ID" value="MEM5446090.1"/>
    <property type="molecule type" value="Genomic_DNA"/>
</dbReference>
<dbReference type="RefSeq" id="WP_083245048.1">
    <property type="nucleotide sequence ID" value="NZ_JAYMRW010000001.1"/>
</dbReference>
<comment type="caution">
    <text evidence="2">The sequence shown here is derived from an EMBL/GenBank/DDBJ whole genome shotgun (WGS) entry which is preliminary data.</text>
</comment>
<evidence type="ECO:0000313" key="4">
    <source>
        <dbReference type="Proteomes" id="UP001390669"/>
    </source>
</evidence>
<gene>
    <name evidence="2" type="ORF">VSR33_01095</name>
    <name evidence="3" type="ORF">VSR33_01175</name>
</gene>
<dbReference type="Pfam" id="PF05656">
    <property type="entry name" value="DUF805"/>
    <property type="match status" value="1"/>
</dbReference>
<feature type="transmembrane region" description="Helical" evidence="1">
    <location>
        <begin position="74"/>
        <end position="97"/>
    </location>
</feature>
<sequence>MNRRLGAGSYLLCMSLSVIVWSLLTALACTEFAAKGRVGLSELNFFVSALGVAMGSVFYSASARRLMDLNFPGWTVKVLAFPIIGVVVLPLLCFLSGQRWTNDFGPARPPSSFLKIASALILLLVAIPVCRWALLAYFQTRLLLLNGGN</sequence>
<name>A0ABU9S3Z6_9BURK</name>
<evidence type="ECO:0000313" key="2">
    <source>
        <dbReference type="EMBL" id="MEM5446090.1"/>
    </source>
</evidence>
<keyword evidence="1" id="KW-0472">Membrane</keyword>
<dbReference type="PROSITE" id="PS51257">
    <property type="entry name" value="PROKAR_LIPOPROTEIN"/>
    <property type="match status" value="1"/>
</dbReference>
<evidence type="ECO:0000313" key="3">
    <source>
        <dbReference type="EMBL" id="MEM5446105.1"/>
    </source>
</evidence>
<keyword evidence="1" id="KW-1133">Transmembrane helix</keyword>
<protein>
    <submittedName>
        <fullName evidence="2">DUF805 domain-containing protein</fullName>
    </submittedName>
</protein>
<dbReference type="Proteomes" id="UP001390669">
    <property type="component" value="Unassembled WGS sequence"/>
</dbReference>
<keyword evidence="4" id="KW-1185">Reference proteome</keyword>
<proteinExistence type="predicted"/>
<organism evidence="2 4">
    <name type="scientific">Paraburkholderia guartelaensis</name>
    <dbReference type="NCBI Taxonomy" id="2546446"/>
    <lineage>
        <taxon>Bacteria</taxon>
        <taxon>Pseudomonadati</taxon>
        <taxon>Pseudomonadota</taxon>
        <taxon>Betaproteobacteria</taxon>
        <taxon>Burkholderiales</taxon>
        <taxon>Burkholderiaceae</taxon>
        <taxon>Paraburkholderia</taxon>
    </lineage>
</organism>
<evidence type="ECO:0000256" key="1">
    <source>
        <dbReference type="SAM" id="Phobius"/>
    </source>
</evidence>
<dbReference type="EMBL" id="JAYMRW010000001">
    <property type="protein sequence ID" value="MEM5446105.1"/>
    <property type="molecule type" value="Genomic_DNA"/>
</dbReference>
<keyword evidence="1" id="KW-0812">Transmembrane</keyword>